<proteinExistence type="inferred from homology"/>
<dbReference type="VEuPathDB" id="VectorBase:ASTEI01230"/>
<dbReference type="InterPro" id="IPR051436">
    <property type="entry name" value="Autophagy-related_EPG5"/>
</dbReference>
<dbReference type="InterPro" id="IPR058750">
    <property type="entry name" value="TPR_Epg5"/>
</dbReference>
<dbReference type="PANTHER" id="PTHR31139:SF4">
    <property type="entry name" value="ECTOPIC P GRANULES PROTEIN 5 HOMOLOG"/>
    <property type="match status" value="1"/>
</dbReference>
<feature type="domain" description="Epg5-like TPR" evidence="4">
    <location>
        <begin position="1087"/>
        <end position="1265"/>
    </location>
</feature>
<name>A0A182XYE4_ANOST</name>
<evidence type="ECO:0000313" key="5">
    <source>
        <dbReference type="EnsemblMetazoa" id="ASTEI01230-PA"/>
    </source>
</evidence>
<organism evidence="5 6">
    <name type="scientific">Anopheles stephensi</name>
    <name type="common">Indo-Pakistan malaria mosquito</name>
    <dbReference type="NCBI Taxonomy" id="30069"/>
    <lineage>
        <taxon>Eukaryota</taxon>
        <taxon>Metazoa</taxon>
        <taxon>Ecdysozoa</taxon>
        <taxon>Arthropoda</taxon>
        <taxon>Hexapoda</taxon>
        <taxon>Insecta</taxon>
        <taxon>Pterygota</taxon>
        <taxon>Neoptera</taxon>
        <taxon>Endopterygota</taxon>
        <taxon>Diptera</taxon>
        <taxon>Nematocera</taxon>
        <taxon>Culicoidea</taxon>
        <taxon>Culicidae</taxon>
        <taxon>Anophelinae</taxon>
        <taxon>Anopheles</taxon>
    </lineage>
</organism>
<protein>
    <recommendedName>
        <fullName evidence="4">Epg5-like TPR domain-containing protein</fullName>
    </recommendedName>
</protein>
<accession>A0A182XYE4</accession>
<dbReference type="GO" id="GO:0097352">
    <property type="term" value="P:autophagosome maturation"/>
    <property type="evidence" value="ECO:0007669"/>
    <property type="project" value="TreeGrafter"/>
</dbReference>
<dbReference type="PANTHER" id="PTHR31139">
    <property type="entry name" value="ECTOPIC P GRANULES PROTEIN 5 HOMOLOG"/>
    <property type="match status" value="1"/>
</dbReference>
<dbReference type="STRING" id="30069.A0A182XYE4"/>
<dbReference type="VEuPathDB" id="VectorBase:ASTEI20_041920"/>
<evidence type="ECO:0000313" key="6">
    <source>
        <dbReference type="Proteomes" id="UP000076408"/>
    </source>
</evidence>
<comment type="similarity">
    <text evidence="1">Belongs to the EPG5 family.</text>
</comment>
<evidence type="ECO:0000256" key="3">
    <source>
        <dbReference type="SAM" id="MobiDB-lite"/>
    </source>
</evidence>
<evidence type="ECO:0000256" key="1">
    <source>
        <dbReference type="ARBA" id="ARBA00010948"/>
    </source>
</evidence>
<dbReference type="EnsemblMetazoa" id="ASTEI01230-RA">
    <property type="protein sequence ID" value="ASTEI01230-PA"/>
    <property type="gene ID" value="ASTEI01230"/>
</dbReference>
<dbReference type="GO" id="GO:0005737">
    <property type="term" value="C:cytoplasm"/>
    <property type="evidence" value="ECO:0007669"/>
    <property type="project" value="TreeGrafter"/>
</dbReference>
<feature type="compositionally biased region" description="Acidic residues" evidence="3">
    <location>
        <begin position="390"/>
        <end position="399"/>
    </location>
</feature>
<dbReference type="Proteomes" id="UP000076408">
    <property type="component" value="Unassembled WGS sequence"/>
</dbReference>
<evidence type="ECO:0000259" key="4">
    <source>
        <dbReference type="Pfam" id="PF26573"/>
    </source>
</evidence>
<dbReference type="Pfam" id="PF26573">
    <property type="entry name" value="TPR_Epg5_2"/>
    <property type="match status" value="1"/>
</dbReference>
<reference evidence="5" key="2">
    <citation type="submission" date="2020-05" db="UniProtKB">
        <authorList>
            <consortium name="EnsemblMetazoa"/>
        </authorList>
    </citation>
    <scope>IDENTIFICATION</scope>
    <source>
        <strain evidence="5">Indian</strain>
    </source>
</reference>
<feature type="region of interest" description="Disordered" evidence="3">
    <location>
        <begin position="368"/>
        <end position="403"/>
    </location>
</feature>
<dbReference type="VEuPathDB" id="VectorBase:ASTE007478"/>
<sequence length="1328" mass="150673">MEETVNGETEDEKTDVATVVDFTPTAPPCHSAPSAATLPALLYPDLSQLVQDACIQQMDNAFSTVTMDDSSEELDINVQHVRPLYLECIQQMEQTALESEREQLDALERQFVATENPHAVARDPGDYDSDLHLSLQTYRAAYHSYCEIVKERSVAQQQIASLRGRCWDFQQVKFSASGHCDDSRLVSVSIKSRVASLNVERCKEAKAEMSTMLDRCVTKEKEALIQLHHTRAIVEKNVSDPPIPGYERSVALRLKLRIIGNALRAETHQHGCDKGEGCEYVQDLRKWFIQLGTGMLRAGSVDERVWLMFHLLRFPNGTGTWAHVLVHPLPIGKPDGQLADLELHAILTLTHVLVRPIAERQTFLAPVDEPADLRPTPPANESKTGGDTFEWVDSDGEESSTDKRIRPIKESDLLALLDQIPFRRLFGSVTNRTIERVKVLDAEHLPTTEMLILTLFANKLIAILGEGLATYGGGIARYSHFAQRLALLINDTVKFVGDVMRFYREMRTHPCAYKHVDVVQIHFDTLVYRAARSIYSGGAVLVRHLSTLPFALLSSRACWWLFDSMLKQNFNQQPDFDKYETGELSLHDCPLMEQFGKNRSKENSAHDLYNVLKPMVDLALARDESADDDFMSSVAATLLELLAEIDAEELVWAEIIMEQIHILMERNPDVLSDLLYTLVPQDANRQQTVANGWQLKGNMLLKVFSSKKWLVMRWKPGEHAVTALIRMLLNYPRAHIYHKLSLGLLMYINYGDSGCYRVPKFLQVRIAYNIVVAFRKHQPPKTNPDGTVVVAVTAEQQTELRNYQERCLYVLLQLRLHAFDGPVIYMRSLLEEPSTVETVMLYGATPGAEVRAAIQEQCPVACLYALLASTMGHWVPVFCQDGTAALSVMYELHHLDIVVVRCLELITYLFNDYPLALANNSHFMAMLTKLVENDDVLDWARQTTGEHQQQHQHTLAMQLLTEAGMGKMGSMLVSQTAIYWCLGYATPPMLVCMWFDILAEINQWFNNAKVLRLLDVLATVSFGHADAWKALSDRFHPYFRSLSVVKHKQHTLWSKIVGIEQTMLYGTLPSDCVALALLVYGLEHRLERETTLWPRLLRTLKRNRTVKLDAALREIAGTLSIQEEDFCPAADSLVLFKLARFLVRANIEHPLYLGLCQLFFTLLLTRVSDVGDEVHGVADRLYDYDTGLMEKVKQVLCKLEVAYHCQQETNDDAQEMLRLVKAFQLWLVDTDLNRIDPDVPINLPSQYALNHLLSALNGSEEFWLECTNKQTFLAVTRMMIEGWYHLYRVVPNHSSAFGVITNQTTPLPPTQAIERRLENSYTDPQPIP</sequence>
<keyword evidence="2" id="KW-0072">Autophagy</keyword>
<reference evidence="6" key="1">
    <citation type="journal article" date="2014" name="Genome Biol.">
        <title>Genome analysis of a major urban malaria vector mosquito, Anopheles stephensi.</title>
        <authorList>
            <person name="Jiang X."/>
            <person name="Peery A."/>
            <person name="Hall A.B."/>
            <person name="Sharma A."/>
            <person name="Chen X.G."/>
            <person name="Waterhouse R.M."/>
            <person name="Komissarov A."/>
            <person name="Riehle M.M."/>
            <person name="Shouche Y."/>
            <person name="Sharakhova M.V."/>
            <person name="Lawson D."/>
            <person name="Pakpour N."/>
            <person name="Arensburger P."/>
            <person name="Davidson V.L."/>
            <person name="Eiglmeier K."/>
            <person name="Emrich S."/>
            <person name="George P."/>
            <person name="Kennedy R.C."/>
            <person name="Mane S.P."/>
            <person name="Maslen G."/>
            <person name="Oringanje C."/>
            <person name="Qi Y."/>
            <person name="Settlage R."/>
            <person name="Tojo M."/>
            <person name="Tubio J.M."/>
            <person name="Unger M.F."/>
            <person name="Wang B."/>
            <person name="Vernick K.D."/>
            <person name="Ribeiro J.M."/>
            <person name="James A.A."/>
            <person name="Michel K."/>
            <person name="Riehle M.A."/>
            <person name="Luckhart S."/>
            <person name="Sharakhov I.V."/>
            <person name="Tu Z."/>
        </authorList>
    </citation>
    <scope>NUCLEOTIDE SEQUENCE [LARGE SCALE GENOMIC DNA]</scope>
    <source>
        <strain evidence="6">Indian</strain>
    </source>
</reference>
<keyword evidence="6" id="KW-1185">Reference proteome</keyword>
<evidence type="ECO:0000256" key="2">
    <source>
        <dbReference type="ARBA" id="ARBA00023006"/>
    </source>
</evidence>